<protein>
    <submittedName>
        <fullName evidence="2">Uncharacterized protein</fullName>
    </submittedName>
</protein>
<evidence type="ECO:0000256" key="1">
    <source>
        <dbReference type="SAM" id="MobiDB-lite"/>
    </source>
</evidence>
<sequence length="137" mass="14901">MAPPPTREEPGSCPYPDADEPETSRSEQGGGDQASTAQGAPPLPLRQQLMGACRADERLRPLLTLNVSCAAADDRFISHLSQHFEVSEVGMLARCLCVPLVSLRVGKVQRQGALLCPTAIRLVDVPPRFIHSRLLYE</sequence>
<feature type="region of interest" description="Disordered" evidence="1">
    <location>
        <begin position="1"/>
        <end position="46"/>
    </location>
</feature>
<accession>A0A0A9DP64</accession>
<reference evidence="2" key="2">
    <citation type="journal article" date="2015" name="Data Brief">
        <title>Shoot transcriptome of the giant reed, Arundo donax.</title>
        <authorList>
            <person name="Barrero R.A."/>
            <person name="Guerrero F.D."/>
            <person name="Moolhuijzen P."/>
            <person name="Goolsby J.A."/>
            <person name="Tidwell J."/>
            <person name="Bellgard S.E."/>
            <person name="Bellgard M.I."/>
        </authorList>
    </citation>
    <scope>NUCLEOTIDE SEQUENCE</scope>
    <source>
        <tissue evidence="2">Shoot tissue taken approximately 20 cm above the soil surface</tissue>
    </source>
</reference>
<feature type="compositionally biased region" description="Basic and acidic residues" evidence="1">
    <location>
        <begin position="1"/>
        <end position="10"/>
    </location>
</feature>
<organism evidence="2">
    <name type="scientific">Arundo donax</name>
    <name type="common">Giant reed</name>
    <name type="synonym">Donax arundinaceus</name>
    <dbReference type="NCBI Taxonomy" id="35708"/>
    <lineage>
        <taxon>Eukaryota</taxon>
        <taxon>Viridiplantae</taxon>
        <taxon>Streptophyta</taxon>
        <taxon>Embryophyta</taxon>
        <taxon>Tracheophyta</taxon>
        <taxon>Spermatophyta</taxon>
        <taxon>Magnoliopsida</taxon>
        <taxon>Liliopsida</taxon>
        <taxon>Poales</taxon>
        <taxon>Poaceae</taxon>
        <taxon>PACMAD clade</taxon>
        <taxon>Arundinoideae</taxon>
        <taxon>Arundineae</taxon>
        <taxon>Arundo</taxon>
    </lineage>
</organism>
<name>A0A0A9DP64_ARUDO</name>
<reference evidence="2" key="1">
    <citation type="submission" date="2014-09" db="EMBL/GenBank/DDBJ databases">
        <authorList>
            <person name="Magalhaes I.L.F."/>
            <person name="Oliveira U."/>
            <person name="Santos F.R."/>
            <person name="Vidigal T.H.D.A."/>
            <person name="Brescovit A.D."/>
            <person name="Santos A.J."/>
        </authorList>
    </citation>
    <scope>NUCLEOTIDE SEQUENCE</scope>
    <source>
        <tissue evidence="2">Shoot tissue taken approximately 20 cm above the soil surface</tissue>
    </source>
</reference>
<evidence type="ECO:0000313" key="2">
    <source>
        <dbReference type="EMBL" id="JAD89571.1"/>
    </source>
</evidence>
<dbReference type="PANTHER" id="PTHR36741:SF1">
    <property type="entry name" value="OS07G0100500 PROTEIN"/>
    <property type="match status" value="1"/>
</dbReference>
<proteinExistence type="predicted"/>
<dbReference type="EMBL" id="GBRH01208324">
    <property type="protein sequence ID" value="JAD89571.1"/>
    <property type="molecule type" value="Transcribed_RNA"/>
</dbReference>
<dbReference type="PANTHER" id="PTHR36741">
    <property type="entry name" value="OS07G0100500 PROTEIN"/>
    <property type="match status" value="1"/>
</dbReference>
<dbReference type="AlphaFoldDB" id="A0A0A9DP64"/>